<evidence type="ECO:0000256" key="1">
    <source>
        <dbReference type="ARBA" id="ARBA00004141"/>
    </source>
</evidence>
<comment type="caution">
    <text evidence="8">The sequence shown here is derived from an EMBL/GenBank/DDBJ whole genome shotgun (WGS) entry which is preliminary data.</text>
</comment>
<evidence type="ECO:0000313" key="8">
    <source>
        <dbReference type="EMBL" id="KEQ00621.1"/>
    </source>
</evidence>
<dbReference type="Proteomes" id="UP000027644">
    <property type="component" value="Unassembled WGS sequence"/>
</dbReference>
<evidence type="ECO:0000256" key="6">
    <source>
        <dbReference type="SAM" id="Phobius"/>
    </source>
</evidence>
<keyword evidence="4 6" id="KW-1133">Transmembrane helix</keyword>
<dbReference type="InterPro" id="IPR020846">
    <property type="entry name" value="MFS_dom"/>
</dbReference>
<gene>
    <name evidence="8" type="ORF">SASC598J21_016430</name>
</gene>
<keyword evidence="5 6" id="KW-0472">Membrane</keyword>
<dbReference type="Pfam" id="PF07690">
    <property type="entry name" value="MFS_1"/>
    <property type="match status" value="1"/>
</dbReference>
<dbReference type="SUPFAM" id="SSF103473">
    <property type="entry name" value="MFS general substrate transporter"/>
    <property type="match status" value="1"/>
</dbReference>
<evidence type="ECO:0000256" key="3">
    <source>
        <dbReference type="ARBA" id="ARBA00022692"/>
    </source>
</evidence>
<organism evidence="8 9">
    <name type="scientific">Snodgrassella alvi SCGC AB-598-J21</name>
    <dbReference type="NCBI Taxonomy" id="1385367"/>
    <lineage>
        <taxon>Bacteria</taxon>
        <taxon>Pseudomonadati</taxon>
        <taxon>Pseudomonadota</taxon>
        <taxon>Betaproteobacteria</taxon>
        <taxon>Neisseriales</taxon>
        <taxon>Neisseriaceae</taxon>
        <taxon>Snodgrassella</taxon>
    </lineage>
</organism>
<evidence type="ECO:0000313" key="9">
    <source>
        <dbReference type="Proteomes" id="UP000027644"/>
    </source>
</evidence>
<comment type="subcellular location">
    <subcellularLocation>
        <location evidence="1">Membrane</location>
        <topology evidence="1">Multi-pass membrane protein</topology>
    </subcellularLocation>
</comment>
<dbReference type="InterPro" id="IPR011701">
    <property type="entry name" value="MFS"/>
</dbReference>
<dbReference type="GO" id="GO:0022857">
    <property type="term" value="F:transmembrane transporter activity"/>
    <property type="evidence" value="ECO:0007669"/>
    <property type="project" value="InterPro"/>
</dbReference>
<evidence type="ECO:0000256" key="5">
    <source>
        <dbReference type="ARBA" id="ARBA00023136"/>
    </source>
</evidence>
<evidence type="ECO:0000256" key="2">
    <source>
        <dbReference type="ARBA" id="ARBA00022448"/>
    </source>
</evidence>
<keyword evidence="2" id="KW-0813">Transport</keyword>
<feature type="domain" description="Major facilitator superfamily (MFS) profile" evidence="7">
    <location>
        <begin position="6"/>
        <end position="88"/>
    </location>
</feature>
<accession>A0A074V602</accession>
<reference evidence="8 9" key="1">
    <citation type="journal article" date="2014" name="PLoS Genet.">
        <title>Hidden diversity in honey bee gut symbionts detected by single-cell genomics.</title>
        <authorList>
            <person name="Engel P."/>
            <person name="Stepanauskas R."/>
            <person name="Moran N."/>
        </authorList>
    </citation>
    <scope>NUCLEOTIDE SEQUENCE [LARGE SCALE GENOMIC DNA]</scope>
    <source>
        <strain evidence="8 9">SCGC AB-598-J21</strain>
    </source>
</reference>
<protein>
    <submittedName>
        <fullName evidence="8">Major Facilitator Superfamily</fullName>
    </submittedName>
</protein>
<dbReference type="InterPro" id="IPR036259">
    <property type="entry name" value="MFS_trans_sf"/>
</dbReference>
<dbReference type="EMBL" id="AVQL01000448">
    <property type="protein sequence ID" value="KEQ00621.1"/>
    <property type="molecule type" value="Genomic_DNA"/>
</dbReference>
<dbReference type="PANTHER" id="PTHR42718:SF9">
    <property type="entry name" value="MAJOR FACILITATOR SUPERFAMILY MULTIDRUG TRANSPORTER MFSC"/>
    <property type="match status" value="1"/>
</dbReference>
<feature type="transmembrane region" description="Helical" evidence="6">
    <location>
        <begin position="42"/>
        <end position="63"/>
    </location>
</feature>
<proteinExistence type="predicted"/>
<keyword evidence="3 6" id="KW-0812">Transmembrane</keyword>
<dbReference type="AlphaFoldDB" id="A0A074V602"/>
<evidence type="ECO:0000259" key="7">
    <source>
        <dbReference type="PROSITE" id="PS50850"/>
    </source>
</evidence>
<evidence type="ECO:0000256" key="4">
    <source>
        <dbReference type="ARBA" id="ARBA00022989"/>
    </source>
</evidence>
<dbReference type="PANTHER" id="PTHR42718">
    <property type="entry name" value="MAJOR FACILITATOR SUPERFAMILY MULTIDRUG TRANSPORTER MFSC"/>
    <property type="match status" value="1"/>
</dbReference>
<dbReference type="Gene3D" id="1.20.1250.20">
    <property type="entry name" value="MFS general substrate transporter like domains"/>
    <property type="match status" value="1"/>
</dbReference>
<dbReference type="PROSITE" id="PS50850">
    <property type="entry name" value="MFS"/>
    <property type="match status" value="1"/>
</dbReference>
<dbReference type="GO" id="GO:0016020">
    <property type="term" value="C:membrane"/>
    <property type="evidence" value="ECO:0007669"/>
    <property type="project" value="UniProtKB-SubCell"/>
</dbReference>
<name>A0A074V602_9NEIS</name>
<sequence>MKNYFVLVLVGFAGFISAADNWVASLLLPDISEDFGISISQVSIVLTAYLIPYGVLQPVYGYYSDRYGRKKYYYYSCFAYQSPLYCVR</sequence>